<evidence type="ECO:0000313" key="3">
    <source>
        <dbReference type="Proteomes" id="UP000186684"/>
    </source>
</evidence>
<protein>
    <recommendedName>
        <fullName evidence="4">DUF4168 domain-containing protein</fullName>
    </recommendedName>
</protein>
<keyword evidence="3" id="KW-1185">Reference proteome</keyword>
<accession>A0A1N7PQ80</accession>
<feature type="chain" id="PRO_5013179156" description="DUF4168 domain-containing protein" evidence="1">
    <location>
        <begin position="21"/>
        <end position="193"/>
    </location>
</feature>
<gene>
    <name evidence="2" type="ORF">SAMN05421759_11870</name>
</gene>
<name>A0A1N7PQ80_9RHOB</name>
<proteinExistence type="predicted"/>
<dbReference type="EMBL" id="FTOQ01000018">
    <property type="protein sequence ID" value="SIT12761.1"/>
    <property type="molecule type" value="Genomic_DNA"/>
</dbReference>
<dbReference type="Proteomes" id="UP000186684">
    <property type="component" value="Unassembled WGS sequence"/>
</dbReference>
<feature type="signal peptide" evidence="1">
    <location>
        <begin position="1"/>
        <end position="20"/>
    </location>
</feature>
<organism evidence="2 3">
    <name type="scientific">Roseivivax lentus</name>
    <dbReference type="NCBI Taxonomy" id="633194"/>
    <lineage>
        <taxon>Bacteria</taxon>
        <taxon>Pseudomonadati</taxon>
        <taxon>Pseudomonadota</taxon>
        <taxon>Alphaproteobacteria</taxon>
        <taxon>Rhodobacterales</taxon>
        <taxon>Roseobacteraceae</taxon>
        <taxon>Roseivivax</taxon>
    </lineage>
</organism>
<evidence type="ECO:0000313" key="2">
    <source>
        <dbReference type="EMBL" id="SIT12761.1"/>
    </source>
</evidence>
<dbReference type="AlphaFoldDB" id="A0A1N7PQ80"/>
<evidence type="ECO:0008006" key="4">
    <source>
        <dbReference type="Google" id="ProtNLM"/>
    </source>
</evidence>
<keyword evidence="1" id="KW-0732">Signal</keyword>
<reference evidence="3" key="1">
    <citation type="submission" date="2017-01" db="EMBL/GenBank/DDBJ databases">
        <authorList>
            <person name="Varghese N."/>
            <person name="Submissions S."/>
        </authorList>
    </citation>
    <scope>NUCLEOTIDE SEQUENCE [LARGE SCALE GENOMIC DNA]</scope>
    <source>
        <strain evidence="3">DSM 29430</strain>
    </source>
</reference>
<sequence length="193" mass="20414">MKRFMTATALTLALTGPAYAATEGEIATIQSYLPDADISAWSDTEVASALNIITSTDSRSDIVGRLSALYTEQDFVPMTATITEAEIAILDEYVDGVDYTMLPQPTVDAAISAAQSGDASERAARVRALLQDDGQMVSEMNTATTGEVALINSYAPEIDVMTLSDAQVNSALAIIYSTDSRGNIAGKLNALFN</sequence>
<evidence type="ECO:0000256" key="1">
    <source>
        <dbReference type="SAM" id="SignalP"/>
    </source>
</evidence>